<evidence type="ECO:0000256" key="1">
    <source>
        <dbReference type="SAM" id="MobiDB-lite"/>
    </source>
</evidence>
<feature type="compositionally biased region" description="Polar residues" evidence="1">
    <location>
        <begin position="24"/>
        <end position="34"/>
    </location>
</feature>
<dbReference type="EMBL" id="MK356557">
    <property type="protein sequence ID" value="QBM91341.1"/>
    <property type="molecule type" value="Genomic_DNA"/>
</dbReference>
<keyword evidence="2" id="KW-0614">Plasmid</keyword>
<geneLocation type="plasmid" evidence="2">
    <name>pSa1423-90k</name>
</geneLocation>
<accession>A0A482ETB3</accession>
<sequence>MTASQRETPAPIEANAGGAPEHGNTGSDSFSILKSNPPPKLIAI</sequence>
<feature type="region of interest" description="Disordered" evidence="1">
    <location>
        <begin position="1"/>
        <end position="44"/>
    </location>
</feature>
<gene>
    <name evidence="2" type="ORF">NNIBIDOC_00008</name>
</gene>
<name>A0A482ETB3_SALSP</name>
<evidence type="ECO:0000313" key="2">
    <source>
        <dbReference type="EMBL" id="QBM91341.1"/>
    </source>
</evidence>
<organism evidence="2">
    <name type="scientific">Salmonella sp</name>
    <dbReference type="NCBI Taxonomy" id="599"/>
    <lineage>
        <taxon>Bacteria</taxon>
        <taxon>Pseudomonadati</taxon>
        <taxon>Pseudomonadota</taxon>
        <taxon>Gammaproteobacteria</taxon>
        <taxon>Enterobacterales</taxon>
        <taxon>Enterobacteriaceae</taxon>
        <taxon>Salmonella</taxon>
    </lineage>
</organism>
<proteinExistence type="predicted"/>
<protein>
    <submittedName>
        <fullName evidence="2">Uncharacterized protein</fullName>
    </submittedName>
</protein>
<dbReference type="AlphaFoldDB" id="A0A482ETB3"/>
<reference evidence="2" key="1">
    <citation type="submission" date="2019-01" db="EMBL/GenBank/DDBJ databases">
        <title>Salmonella strain 1423 plasmid sequences.</title>
        <authorList>
            <person name="Chen K."/>
            <person name="Chen S."/>
        </authorList>
    </citation>
    <scope>NUCLEOTIDE SEQUENCE</scope>
    <source>
        <strain evidence="2">Sa1423</strain>
        <plasmid evidence="2">pSa1423-90k</plasmid>
    </source>
</reference>